<evidence type="ECO:0000256" key="1">
    <source>
        <dbReference type="SAM" id="MobiDB-lite"/>
    </source>
</evidence>
<evidence type="ECO:0000313" key="2">
    <source>
        <dbReference type="EMBL" id="CAB0035034.1"/>
    </source>
</evidence>
<gene>
    <name evidence="2" type="ORF">TBRA_LOCUS6932</name>
</gene>
<feature type="region of interest" description="Disordered" evidence="1">
    <location>
        <begin position="297"/>
        <end position="320"/>
    </location>
</feature>
<dbReference type="EMBL" id="CADCXV010000768">
    <property type="protein sequence ID" value="CAB0035034.1"/>
    <property type="molecule type" value="Genomic_DNA"/>
</dbReference>
<accession>A0A6H5IDU4</accession>
<dbReference type="AlphaFoldDB" id="A0A6H5IDU4"/>
<organism evidence="2 3">
    <name type="scientific">Trichogramma brassicae</name>
    <dbReference type="NCBI Taxonomy" id="86971"/>
    <lineage>
        <taxon>Eukaryota</taxon>
        <taxon>Metazoa</taxon>
        <taxon>Ecdysozoa</taxon>
        <taxon>Arthropoda</taxon>
        <taxon>Hexapoda</taxon>
        <taxon>Insecta</taxon>
        <taxon>Pterygota</taxon>
        <taxon>Neoptera</taxon>
        <taxon>Endopterygota</taxon>
        <taxon>Hymenoptera</taxon>
        <taxon>Apocrita</taxon>
        <taxon>Proctotrupomorpha</taxon>
        <taxon>Chalcidoidea</taxon>
        <taxon>Trichogrammatidae</taxon>
        <taxon>Trichogramma</taxon>
    </lineage>
</organism>
<feature type="compositionally biased region" description="Polar residues" evidence="1">
    <location>
        <begin position="151"/>
        <end position="164"/>
    </location>
</feature>
<evidence type="ECO:0000313" key="3">
    <source>
        <dbReference type="Proteomes" id="UP000479190"/>
    </source>
</evidence>
<reference evidence="2 3" key="1">
    <citation type="submission" date="2020-02" db="EMBL/GenBank/DDBJ databases">
        <authorList>
            <person name="Ferguson B K."/>
        </authorList>
    </citation>
    <scope>NUCLEOTIDE SEQUENCE [LARGE SCALE GENOMIC DNA]</scope>
</reference>
<proteinExistence type="predicted"/>
<feature type="compositionally biased region" description="Basic and acidic residues" evidence="1">
    <location>
        <begin position="310"/>
        <end position="320"/>
    </location>
</feature>
<dbReference type="Proteomes" id="UP000479190">
    <property type="component" value="Unassembled WGS sequence"/>
</dbReference>
<feature type="compositionally biased region" description="Polar residues" evidence="1">
    <location>
        <begin position="213"/>
        <end position="228"/>
    </location>
</feature>
<protein>
    <submittedName>
        <fullName evidence="2">Uncharacterized protein</fullName>
    </submittedName>
</protein>
<feature type="region of interest" description="Disordered" evidence="1">
    <location>
        <begin position="138"/>
        <end position="243"/>
    </location>
</feature>
<sequence>MRTSNDFIARARVGSLPYLSFCTASRGRSSFAKFQFTPAKHAEALTLTITLGDTRAASSYEGRRETRSNITTRYSRCLAHEIRDRTGGLPRRRGHVERCSPRATSVGRRCKGDGPDRRCHRLARRGLVHLRDHAFIQTSTRQRVSPAANDVTRQATSQSANDSKQLGRKQEKTLEVLRSNLCPSSGRSSSEGSPEQGWSPTSALSREAPRTKVLSSLESFRRTSYTESHSPKPVDRNWLGIGRPPCQQREPKVVWVTSARSICITQDLLLSAHGSHRTANTRRRGACVLSLPAILRREGETSTSPPRSNRAREHRQAHARDCKQLDGGSVFRAISRL</sequence>
<keyword evidence="3" id="KW-1185">Reference proteome</keyword>
<feature type="compositionally biased region" description="Low complexity" evidence="1">
    <location>
        <begin position="183"/>
        <end position="195"/>
    </location>
</feature>
<name>A0A6H5IDU4_9HYME</name>